<dbReference type="RefSeq" id="WP_011587111.1">
    <property type="nucleotide sequence ID" value="NC_008255.1"/>
</dbReference>
<evidence type="ECO:0000313" key="4">
    <source>
        <dbReference type="Proteomes" id="UP000001822"/>
    </source>
</evidence>
<dbReference type="Proteomes" id="UP000001822">
    <property type="component" value="Chromosome"/>
</dbReference>
<feature type="transmembrane region" description="Helical" evidence="2">
    <location>
        <begin position="68"/>
        <end position="88"/>
    </location>
</feature>
<name>A0A6N4SX06_CYTH3</name>
<keyword evidence="2" id="KW-0812">Transmembrane</keyword>
<keyword evidence="1" id="KW-0175">Coiled coil</keyword>
<sequence>MIQKNNIEVYFLTILLRISFVGVLLITFFDLVFESGKSSVTSSNIVDIIILVCIGLAFILLHFNKYHAAVITATFTPLTALFYSNIYLPHSTTAMAAIIAIGFSFSILLNGISRKIMHAYVGFGMAVVFYFQFAEPSLYLKTSSGEVITTFIFYAVVYSIITFSATALKLKYDSINRELISKNQELLEKNILMEKKNQELIESENQMNEINIHLEHIVEERTNNVKSKNEYLVKYAFANAHHVRGPLARILGLLQLAKIETTVDYPFLFKNIEQQAEEIDEVLKTINKELEEGQDIFF</sequence>
<feature type="transmembrane region" description="Helical" evidence="2">
    <location>
        <begin position="9"/>
        <end position="29"/>
    </location>
</feature>
<dbReference type="KEGG" id="chu:CHU_3774"/>
<keyword evidence="4" id="KW-1185">Reference proteome</keyword>
<feature type="transmembrane region" description="Helical" evidence="2">
    <location>
        <begin position="151"/>
        <end position="170"/>
    </location>
</feature>
<dbReference type="AlphaFoldDB" id="A0A6N4SX06"/>
<protein>
    <submittedName>
        <fullName evidence="3">Uncharacterized protein</fullName>
    </submittedName>
</protein>
<feature type="transmembrane region" description="Helical" evidence="2">
    <location>
        <begin position="94"/>
        <end position="112"/>
    </location>
</feature>
<keyword evidence="2" id="KW-0472">Membrane</keyword>
<evidence type="ECO:0000256" key="2">
    <source>
        <dbReference type="SAM" id="Phobius"/>
    </source>
</evidence>
<evidence type="ECO:0000256" key="1">
    <source>
        <dbReference type="SAM" id="Coils"/>
    </source>
</evidence>
<feature type="transmembrane region" description="Helical" evidence="2">
    <location>
        <begin position="41"/>
        <end position="61"/>
    </location>
</feature>
<gene>
    <name evidence="3" type="ordered locus">CHU_3774</name>
</gene>
<organism evidence="3 4">
    <name type="scientific">Cytophaga hutchinsonii (strain ATCC 33406 / DSM 1761 / CIP 103989 / NBRC 15051 / NCIMB 9469 / D465)</name>
    <dbReference type="NCBI Taxonomy" id="269798"/>
    <lineage>
        <taxon>Bacteria</taxon>
        <taxon>Pseudomonadati</taxon>
        <taxon>Bacteroidota</taxon>
        <taxon>Cytophagia</taxon>
        <taxon>Cytophagales</taxon>
        <taxon>Cytophagaceae</taxon>
        <taxon>Cytophaga</taxon>
    </lineage>
</organism>
<feature type="transmembrane region" description="Helical" evidence="2">
    <location>
        <begin position="119"/>
        <end position="139"/>
    </location>
</feature>
<feature type="coiled-coil region" evidence="1">
    <location>
        <begin position="176"/>
        <end position="213"/>
    </location>
</feature>
<keyword evidence="2" id="KW-1133">Transmembrane helix</keyword>
<reference evidence="3 4" key="1">
    <citation type="journal article" date="2007" name="Appl. Environ. Microbiol.">
        <title>Genome sequence of the cellulolytic gliding bacterium Cytophaga hutchinsonii.</title>
        <authorList>
            <person name="Xie G."/>
            <person name="Bruce D.C."/>
            <person name="Challacombe J.F."/>
            <person name="Chertkov O."/>
            <person name="Detter J.C."/>
            <person name="Gilna P."/>
            <person name="Han C.S."/>
            <person name="Lucas S."/>
            <person name="Misra M."/>
            <person name="Myers G.L."/>
            <person name="Richardson P."/>
            <person name="Tapia R."/>
            <person name="Thayer N."/>
            <person name="Thompson L.S."/>
            <person name="Brettin T.S."/>
            <person name="Henrissat B."/>
            <person name="Wilson D.B."/>
            <person name="McBride M.J."/>
        </authorList>
    </citation>
    <scope>NUCLEOTIDE SEQUENCE [LARGE SCALE GENOMIC DNA]</scope>
    <source>
        <strain evidence="4">ATCC 33406 / DSM 1761 / CIP 103989 / NBRC 15051 / NCIMB 9469 / D465</strain>
    </source>
</reference>
<dbReference type="EMBL" id="CP000383">
    <property type="protein sequence ID" value="ABG61006.1"/>
    <property type="molecule type" value="Genomic_DNA"/>
</dbReference>
<evidence type="ECO:0000313" key="3">
    <source>
        <dbReference type="EMBL" id="ABG61006.1"/>
    </source>
</evidence>
<proteinExistence type="predicted"/>
<dbReference type="OrthoDB" id="9124519at2"/>
<accession>A0A6N4SX06</accession>